<dbReference type="PaxDb" id="65489-OBART10G03560.1"/>
<evidence type="ECO:0000313" key="3">
    <source>
        <dbReference type="Proteomes" id="UP000026960"/>
    </source>
</evidence>
<reference evidence="2" key="2">
    <citation type="submission" date="2015-03" db="UniProtKB">
        <authorList>
            <consortium name="EnsemblPlants"/>
        </authorList>
    </citation>
    <scope>IDENTIFICATION</scope>
</reference>
<evidence type="ECO:0000259" key="1">
    <source>
        <dbReference type="Pfam" id="PF13456"/>
    </source>
</evidence>
<keyword evidence="3" id="KW-1185">Reference proteome</keyword>
<organism evidence="2">
    <name type="scientific">Oryza barthii</name>
    <dbReference type="NCBI Taxonomy" id="65489"/>
    <lineage>
        <taxon>Eukaryota</taxon>
        <taxon>Viridiplantae</taxon>
        <taxon>Streptophyta</taxon>
        <taxon>Embryophyta</taxon>
        <taxon>Tracheophyta</taxon>
        <taxon>Spermatophyta</taxon>
        <taxon>Magnoliopsida</taxon>
        <taxon>Liliopsida</taxon>
        <taxon>Poales</taxon>
        <taxon>Poaceae</taxon>
        <taxon>BOP clade</taxon>
        <taxon>Oryzoideae</taxon>
        <taxon>Oryzeae</taxon>
        <taxon>Oryzinae</taxon>
        <taxon>Oryza</taxon>
    </lineage>
</organism>
<dbReference type="InterPro" id="IPR044730">
    <property type="entry name" value="RNase_H-like_dom_plant"/>
</dbReference>
<dbReference type="GO" id="GO:0004523">
    <property type="term" value="F:RNA-DNA hybrid ribonuclease activity"/>
    <property type="evidence" value="ECO:0007669"/>
    <property type="project" value="InterPro"/>
</dbReference>
<dbReference type="Proteomes" id="UP000026960">
    <property type="component" value="Chromosome 10"/>
</dbReference>
<dbReference type="GO" id="GO:0003676">
    <property type="term" value="F:nucleic acid binding"/>
    <property type="evidence" value="ECO:0007669"/>
    <property type="project" value="InterPro"/>
</dbReference>
<protein>
    <recommendedName>
        <fullName evidence="1">RNase H type-1 domain-containing protein</fullName>
    </recommendedName>
</protein>
<feature type="domain" description="RNase H type-1" evidence="1">
    <location>
        <begin position="2"/>
        <end position="60"/>
    </location>
</feature>
<dbReference type="CDD" id="cd06222">
    <property type="entry name" value="RNase_H_like"/>
    <property type="match status" value="1"/>
</dbReference>
<evidence type="ECO:0000313" key="2">
    <source>
        <dbReference type="EnsemblPlants" id="OBART10G03560.1"/>
    </source>
</evidence>
<dbReference type="EnsemblPlants" id="OBART10G03560.1">
    <property type="protein sequence ID" value="OBART10G03560.1"/>
    <property type="gene ID" value="OBART10G03560"/>
</dbReference>
<dbReference type="Pfam" id="PF13456">
    <property type="entry name" value="RVT_3"/>
    <property type="match status" value="1"/>
</dbReference>
<sequence>MMETDCQVSLQLLQSKEKDRSDLAYVINAVKDLMGGDREILFSKVCRSQNRVSHCLANKARCESLSGLWPDNSSAAATTATNLTILPSPMVMKSKCKEAHVMPTTAKLHTPATTKHGLTDYVASCDNEAHIQDNKWPPS</sequence>
<dbReference type="HOGENOM" id="CLU_1848363_0_0_1"/>
<dbReference type="AlphaFoldDB" id="A0A0D3HBJ3"/>
<proteinExistence type="predicted"/>
<reference evidence="2" key="1">
    <citation type="journal article" date="2009" name="Rice">
        <title>De Novo Next Generation Sequencing of Plant Genomes.</title>
        <authorList>
            <person name="Rounsley S."/>
            <person name="Marri P.R."/>
            <person name="Yu Y."/>
            <person name="He R."/>
            <person name="Sisneros N."/>
            <person name="Goicoechea J.L."/>
            <person name="Lee S.J."/>
            <person name="Angelova A."/>
            <person name="Kudrna D."/>
            <person name="Luo M."/>
            <person name="Affourtit J."/>
            <person name="Desany B."/>
            <person name="Knight J."/>
            <person name="Niazi F."/>
            <person name="Egholm M."/>
            <person name="Wing R.A."/>
        </authorList>
    </citation>
    <scope>NUCLEOTIDE SEQUENCE [LARGE SCALE GENOMIC DNA]</scope>
    <source>
        <strain evidence="2">cv. IRGC 105608</strain>
    </source>
</reference>
<dbReference type="Gramene" id="OBART10G03560.1">
    <property type="protein sequence ID" value="OBART10G03560.1"/>
    <property type="gene ID" value="OBART10G03560"/>
</dbReference>
<accession>A0A0D3HBJ3</accession>
<name>A0A0D3HBJ3_9ORYZ</name>
<dbReference type="InterPro" id="IPR002156">
    <property type="entry name" value="RNaseH_domain"/>
</dbReference>
<dbReference type="STRING" id="65489.A0A0D3HBJ3"/>